<keyword evidence="4" id="KW-0805">Transcription regulation</keyword>
<feature type="compositionally biased region" description="Polar residues" evidence="9">
    <location>
        <begin position="164"/>
        <end position="174"/>
    </location>
</feature>
<feature type="compositionally biased region" description="Polar residues" evidence="9">
    <location>
        <begin position="111"/>
        <end position="127"/>
    </location>
</feature>
<evidence type="ECO:0000256" key="7">
    <source>
        <dbReference type="ARBA" id="ARBA00025346"/>
    </source>
</evidence>
<organism evidence="11 12">
    <name type="scientific">Debaryomyces fabryi</name>
    <dbReference type="NCBI Taxonomy" id="58627"/>
    <lineage>
        <taxon>Eukaryota</taxon>
        <taxon>Fungi</taxon>
        <taxon>Dikarya</taxon>
        <taxon>Ascomycota</taxon>
        <taxon>Saccharomycotina</taxon>
        <taxon>Pichiomycetes</taxon>
        <taxon>Debaryomycetaceae</taxon>
        <taxon>Debaryomyces</taxon>
    </lineage>
</organism>
<evidence type="ECO:0000256" key="4">
    <source>
        <dbReference type="ARBA" id="ARBA00023015"/>
    </source>
</evidence>
<dbReference type="EMBL" id="LMYN01000040">
    <property type="protein sequence ID" value="KSA01896.1"/>
    <property type="molecule type" value="Genomic_DNA"/>
</dbReference>
<evidence type="ECO:0000256" key="1">
    <source>
        <dbReference type="ARBA" id="ARBA00004123"/>
    </source>
</evidence>
<keyword evidence="5" id="KW-0804">Transcription</keyword>
<feature type="region of interest" description="Disordered" evidence="9">
    <location>
        <begin position="1"/>
        <end position="74"/>
    </location>
</feature>
<evidence type="ECO:0000256" key="5">
    <source>
        <dbReference type="ARBA" id="ARBA00023163"/>
    </source>
</evidence>
<dbReference type="InterPro" id="IPR007900">
    <property type="entry name" value="TAF4_C"/>
</dbReference>
<evidence type="ECO:0000256" key="3">
    <source>
        <dbReference type="ARBA" id="ARBA00017306"/>
    </source>
</evidence>
<dbReference type="GeneID" id="26839361"/>
<feature type="compositionally biased region" description="Low complexity" evidence="9">
    <location>
        <begin position="349"/>
        <end position="366"/>
    </location>
</feature>
<sequence>MSDVSGGELLSHKRSVDSAVNENDDMQNKRQKTEELGGHDDQFNAIFNDPLPEFGGNESNSTPYNDNGQEGELGAENFDATLPKEGDPLDIDFDNLPTNFLDSELVAGANNGSQVGTPNGSGSVPNISATTNSASMSASPNNTPRPTPLSKTNSRSETPVGGTSRPTYDGTNLKQEFGANNLVNKQDILNRYSQMPSTNRMNHLTPQPQGIQGLNTSNIDRIPSASTSNKEQLHTNDPSKLNDALAAAGVDIQHEEELLMQQHLNRTSRFPSAQQAPRQRFAQTSLFNPYHVAAFMQRVARENGVMQNFYQDAELLELMSASCENWLSNILTKTIILSRHRRRGIPTITNTNKNKKSASNSASTSNPALRSELSKELRNLAAKQKEMEERRVSKRMALGLENNGADPANGDAANGKAGAEETLHRAANATAAMMTMNPGRKKYSWMTANAGSGGGDDGKAATEKDGKNKQSSIIAVRGDNGLRFREIRSGNSVTMKDLLGALEDERMGTEKAVLKGYAKLKD</sequence>
<evidence type="ECO:0000256" key="8">
    <source>
        <dbReference type="ARBA" id="ARBA00031747"/>
    </source>
</evidence>
<accession>A0A0V1Q033</accession>
<dbReference type="Pfam" id="PF05236">
    <property type="entry name" value="TAF4"/>
    <property type="match status" value="1"/>
</dbReference>
<dbReference type="AlphaFoldDB" id="A0A0V1Q033"/>
<keyword evidence="6" id="KW-0539">Nucleus</keyword>
<comment type="similarity">
    <text evidence="2">Belongs to the TAF4 family.</text>
</comment>
<keyword evidence="12" id="KW-1185">Reference proteome</keyword>
<dbReference type="GO" id="GO:0005669">
    <property type="term" value="C:transcription factor TFIID complex"/>
    <property type="evidence" value="ECO:0007669"/>
    <property type="project" value="InterPro"/>
</dbReference>
<feature type="compositionally biased region" description="Basic and acidic residues" evidence="9">
    <location>
        <begin position="456"/>
        <end position="468"/>
    </location>
</feature>
<evidence type="ECO:0000313" key="11">
    <source>
        <dbReference type="EMBL" id="KSA01896.1"/>
    </source>
</evidence>
<comment type="function">
    <text evidence="7">Functions as a component of the DNA-binding general transcription factor complex TFIID. Binding of TFIID to a promoter (with or without TATA element) is the initial step in pre-initiation complex (PIC) formation. TFIID plays a key role in the regulation of gene expression by RNA polymerase II through different activities such as transcription activator interaction, core promoter recognition and selectivity, TFIIA and TFIIB interaction, chromatin modification (histone acetylation by TAF1), facilitation of DNA opening and initiation of transcription.</text>
</comment>
<feature type="region of interest" description="Disordered" evidence="9">
    <location>
        <begin position="346"/>
        <end position="371"/>
    </location>
</feature>
<evidence type="ECO:0000313" key="12">
    <source>
        <dbReference type="Proteomes" id="UP000054251"/>
    </source>
</evidence>
<feature type="compositionally biased region" description="Basic and acidic residues" evidence="9">
    <location>
        <begin position="26"/>
        <end position="42"/>
    </location>
</feature>
<feature type="region of interest" description="Disordered" evidence="9">
    <location>
        <begin position="450"/>
        <end position="469"/>
    </location>
</feature>
<dbReference type="GO" id="GO:0006352">
    <property type="term" value="P:DNA-templated transcription initiation"/>
    <property type="evidence" value="ECO:0007669"/>
    <property type="project" value="InterPro"/>
</dbReference>
<comment type="subcellular location">
    <subcellularLocation>
        <location evidence="1">Nucleus</location>
    </subcellularLocation>
</comment>
<dbReference type="Proteomes" id="UP000054251">
    <property type="component" value="Unassembled WGS sequence"/>
</dbReference>
<comment type="caution">
    <text evidence="11">The sequence shown here is derived from an EMBL/GenBank/DDBJ whole genome shotgun (WGS) entry which is preliminary data.</text>
</comment>
<feature type="compositionally biased region" description="Low complexity" evidence="9">
    <location>
        <begin position="128"/>
        <end position="144"/>
    </location>
</feature>
<dbReference type="GO" id="GO:0003743">
    <property type="term" value="F:translation initiation factor activity"/>
    <property type="evidence" value="ECO:0007669"/>
    <property type="project" value="UniProtKB-KW"/>
</dbReference>
<reference evidence="11 12" key="1">
    <citation type="submission" date="2015-11" db="EMBL/GenBank/DDBJ databases">
        <title>The genome of Debaryomyces fabryi.</title>
        <authorList>
            <person name="Tafer H."/>
            <person name="Lopandic K."/>
        </authorList>
    </citation>
    <scope>NUCLEOTIDE SEQUENCE [LARGE SCALE GENOMIC DNA]</scope>
    <source>
        <strain evidence="11 12">CBS 789</strain>
    </source>
</reference>
<proteinExistence type="inferred from homology"/>
<feature type="compositionally biased region" description="Polar residues" evidence="9">
    <location>
        <begin position="57"/>
        <end position="68"/>
    </location>
</feature>
<name>A0A0V1Q033_9ASCO</name>
<keyword evidence="11" id="KW-0648">Protein biosynthesis</keyword>
<evidence type="ECO:0000256" key="9">
    <source>
        <dbReference type="SAM" id="MobiDB-lite"/>
    </source>
</evidence>
<evidence type="ECO:0000256" key="6">
    <source>
        <dbReference type="ARBA" id="ARBA00023242"/>
    </source>
</evidence>
<keyword evidence="11" id="KW-0396">Initiation factor</keyword>
<protein>
    <recommendedName>
        <fullName evidence="3">Transcription initiation factor TFIID subunit 4</fullName>
    </recommendedName>
    <alternativeName>
        <fullName evidence="8">TBP-associated factor 4</fullName>
    </alternativeName>
</protein>
<feature type="region of interest" description="Disordered" evidence="9">
    <location>
        <begin position="111"/>
        <end position="179"/>
    </location>
</feature>
<dbReference type="OrthoDB" id="21060at2759"/>
<gene>
    <name evidence="11" type="ORF">AC631_02352</name>
</gene>
<dbReference type="CDD" id="cd08045">
    <property type="entry name" value="HFD_TAF4"/>
    <property type="match status" value="1"/>
</dbReference>
<evidence type="ECO:0000256" key="2">
    <source>
        <dbReference type="ARBA" id="ARBA00006178"/>
    </source>
</evidence>
<dbReference type="RefSeq" id="XP_015467998.1">
    <property type="nucleotide sequence ID" value="XM_015611182.1"/>
</dbReference>
<evidence type="ECO:0000259" key="10">
    <source>
        <dbReference type="Pfam" id="PF05236"/>
    </source>
</evidence>
<feature type="domain" description="Transcription initiation factor TFIID component TAF4 C-terminal" evidence="10">
    <location>
        <begin position="241"/>
        <end position="517"/>
    </location>
</feature>